<reference evidence="1" key="1">
    <citation type="submission" date="2020-10" db="EMBL/GenBank/DDBJ databases">
        <authorList>
            <person name="Gilroy R."/>
        </authorList>
    </citation>
    <scope>NUCLEOTIDE SEQUENCE</scope>
    <source>
        <strain evidence="1">ChiSxjej1B13-7958</strain>
    </source>
</reference>
<sequence length="117" mass="12509">MTELICIVCPKGCHLKVDEENGFSVTGNSCPHGAEYGRKELTNPTRVITSTVCVEGGTLRRASVKTSSDIPKGKIFEAMRLLDGVTIPAPVAIGDVVVKDILRLGVDFIATKNVPKL</sequence>
<name>A0A9D1AM61_9FIRM</name>
<organism evidence="1 2">
    <name type="scientific">Candidatus Caccousia avicola</name>
    <dbReference type="NCBI Taxonomy" id="2840721"/>
    <lineage>
        <taxon>Bacteria</taxon>
        <taxon>Bacillati</taxon>
        <taxon>Bacillota</taxon>
        <taxon>Clostridia</taxon>
        <taxon>Eubacteriales</taxon>
        <taxon>Oscillospiraceae</taxon>
        <taxon>Oscillospiraceae incertae sedis</taxon>
        <taxon>Candidatus Caccousia</taxon>
    </lineage>
</organism>
<dbReference type="Gene3D" id="3.10.530.10">
    <property type="entry name" value="CPE0013-like"/>
    <property type="match status" value="1"/>
</dbReference>
<dbReference type="SUPFAM" id="SSF160148">
    <property type="entry name" value="CPE0013-like"/>
    <property type="match status" value="1"/>
</dbReference>
<reference evidence="1" key="2">
    <citation type="journal article" date="2021" name="PeerJ">
        <title>Extensive microbial diversity within the chicken gut microbiome revealed by metagenomics and culture.</title>
        <authorList>
            <person name="Gilroy R."/>
            <person name="Ravi A."/>
            <person name="Getino M."/>
            <person name="Pursley I."/>
            <person name="Horton D.L."/>
            <person name="Alikhan N.F."/>
            <person name="Baker D."/>
            <person name="Gharbi K."/>
            <person name="Hall N."/>
            <person name="Watson M."/>
            <person name="Adriaenssens E.M."/>
            <person name="Foster-Nyarko E."/>
            <person name="Jarju S."/>
            <person name="Secka A."/>
            <person name="Antonio M."/>
            <person name="Oren A."/>
            <person name="Chaudhuri R.R."/>
            <person name="La Ragione R."/>
            <person name="Hildebrand F."/>
            <person name="Pallen M.J."/>
        </authorList>
    </citation>
    <scope>NUCLEOTIDE SEQUENCE</scope>
    <source>
        <strain evidence="1">ChiSxjej1B13-7958</strain>
    </source>
</reference>
<dbReference type="Pfam" id="PF07892">
    <property type="entry name" value="DUF1667"/>
    <property type="match status" value="1"/>
</dbReference>
<dbReference type="EMBL" id="DVGZ01000039">
    <property type="protein sequence ID" value="HIR46758.1"/>
    <property type="molecule type" value="Genomic_DNA"/>
</dbReference>
<dbReference type="Proteomes" id="UP000824242">
    <property type="component" value="Unassembled WGS sequence"/>
</dbReference>
<dbReference type="AlphaFoldDB" id="A0A9D1AM61"/>
<comment type="caution">
    <text evidence="1">The sequence shown here is derived from an EMBL/GenBank/DDBJ whole genome shotgun (WGS) entry which is preliminary data.</text>
</comment>
<dbReference type="PANTHER" id="PTHR39450">
    <property type="entry name" value="MOLYBDOPTERIN OXIDOREDUCTASE, 4FE-4S CLUSTER-BINDING SUBUNIT"/>
    <property type="match status" value="1"/>
</dbReference>
<proteinExistence type="predicted"/>
<protein>
    <submittedName>
        <fullName evidence="1">DUF1667 domain-containing protein</fullName>
    </submittedName>
</protein>
<dbReference type="PANTHER" id="PTHR39450:SF1">
    <property type="entry name" value="DUF1667 DOMAIN-CONTAINING PROTEIN"/>
    <property type="match status" value="1"/>
</dbReference>
<evidence type="ECO:0000313" key="1">
    <source>
        <dbReference type="EMBL" id="HIR46758.1"/>
    </source>
</evidence>
<dbReference type="InterPro" id="IPR012460">
    <property type="entry name" value="DUF1667"/>
</dbReference>
<gene>
    <name evidence="1" type="ORF">IAB89_03720</name>
</gene>
<evidence type="ECO:0000313" key="2">
    <source>
        <dbReference type="Proteomes" id="UP000824242"/>
    </source>
</evidence>
<dbReference type="InterPro" id="IPR036593">
    <property type="entry name" value="CPE0013-like_sf"/>
</dbReference>
<accession>A0A9D1AM61</accession>